<accession>A0AAD5X8H1</accession>
<proteinExistence type="predicted"/>
<gene>
    <name evidence="1" type="ORF">HK097_011674</name>
</gene>
<comment type="caution">
    <text evidence="1">The sequence shown here is derived from an EMBL/GenBank/DDBJ whole genome shotgun (WGS) entry which is preliminary data.</text>
</comment>
<protein>
    <submittedName>
        <fullName evidence="1">Uncharacterized protein</fullName>
    </submittedName>
</protein>
<dbReference type="AlphaFoldDB" id="A0AAD5X8H1"/>
<dbReference type="Proteomes" id="UP001212841">
    <property type="component" value="Unassembled WGS sequence"/>
</dbReference>
<keyword evidence="2" id="KW-1185">Reference proteome</keyword>
<dbReference type="EMBL" id="JADGJD010000099">
    <property type="protein sequence ID" value="KAJ3055038.1"/>
    <property type="molecule type" value="Genomic_DNA"/>
</dbReference>
<sequence length="227" mass="26266">MTNSTPKMVQKPLLLTVLASNRINWTRALLKHPLSENPRLHGLYDEHLERLKHVHKLRTKQCINEAFYQNLPRKELHRHAKALRDETFKFCDVNNRNATTWYTLDYLKRTNVNEHARTVVRAAVSNFMVLMFPGLAVVLPHMVADKVCEWQHKLASGGDCRGRVIERVAVRPHDNDQHHSSLILCLIFDNMKRQSLKGYIDAFSLLPLPVLDSIFGPERACAEVVRF</sequence>
<reference evidence="1" key="1">
    <citation type="submission" date="2020-05" db="EMBL/GenBank/DDBJ databases">
        <title>Phylogenomic resolution of chytrid fungi.</title>
        <authorList>
            <person name="Stajich J.E."/>
            <person name="Amses K."/>
            <person name="Simmons R."/>
            <person name="Seto K."/>
            <person name="Myers J."/>
            <person name="Bonds A."/>
            <person name="Quandt C.A."/>
            <person name="Barry K."/>
            <person name="Liu P."/>
            <person name="Grigoriev I."/>
            <person name="Longcore J.E."/>
            <person name="James T.Y."/>
        </authorList>
    </citation>
    <scope>NUCLEOTIDE SEQUENCE</scope>
    <source>
        <strain evidence="1">JEL0318</strain>
    </source>
</reference>
<organism evidence="1 2">
    <name type="scientific">Rhizophlyctis rosea</name>
    <dbReference type="NCBI Taxonomy" id="64517"/>
    <lineage>
        <taxon>Eukaryota</taxon>
        <taxon>Fungi</taxon>
        <taxon>Fungi incertae sedis</taxon>
        <taxon>Chytridiomycota</taxon>
        <taxon>Chytridiomycota incertae sedis</taxon>
        <taxon>Chytridiomycetes</taxon>
        <taxon>Rhizophlyctidales</taxon>
        <taxon>Rhizophlyctidaceae</taxon>
        <taxon>Rhizophlyctis</taxon>
    </lineage>
</organism>
<evidence type="ECO:0000313" key="2">
    <source>
        <dbReference type="Proteomes" id="UP001212841"/>
    </source>
</evidence>
<evidence type="ECO:0000313" key="1">
    <source>
        <dbReference type="EMBL" id="KAJ3055038.1"/>
    </source>
</evidence>
<name>A0AAD5X8H1_9FUNG</name>